<dbReference type="Pfam" id="PF00535">
    <property type="entry name" value="Glycos_transf_2"/>
    <property type="match status" value="1"/>
</dbReference>
<proteinExistence type="predicted"/>
<evidence type="ECO:0000259" key="6">
    <source>
        <dbReference type="Pfam" id="PF00535"/>
    </source>
</evidence>
<keyword evidence="3" id="KW-0328">Glycosyltransferase</keyword>
<gene>
    <name evidence="7" type="ORF">SAMN05421640_0799</name>
</gene>
<evidence type="ECO:0000256" key="4">
    <source>
        <dbReference type="ARBA" id="ARBA00022679"/>
    </source>
</evidence>
<dbReference type="Proteomes" id="UP000198393">
    <property type="component" value="Unassembled WGS sequence"/>
</dbReference>
<keyword evidence="2" id="KW-1003">Cell membrane</keyword>
<dbReference type="PANTHER" id="PTHR43646">
    <property type="entry name" value="GLYCOSYLTRANSFERASE"/>
    <property type="match status" value="1"/>
</dbReference>
<accession>A0A239FS30</accession>
<dbReference type="InterPro" id="IPR029044">
    <property type="entry name" value="Nucleotide-diphossugar_trans"/>
</dbReference>
<keyword evidence="5" id="KW-0472">Membrane</keyword>
<evidence type="ECO:0000313" key="7">
    <source>
        <dbReference type="EMBL" id="SNS59408.1"/>
    </source>
</evidence>
<comment type="subcellular location">
    <subcellularLocation>
        <location evidence="1">Cell membrane</location>
    </subcellularLocation>
</comment>
<dbReference type="GO" id="GO:0005886">
    <property type="term" value="C:plasma membrane"/>
    <property type="evidence" value="ECO:0007669"/>
    <property type="project" value="UniProtKB-SubCell"/>
</dbReference>
<dbReference type="InterPro" id="IPR001173">
    <property type="entry name" value="Glyco_trans_2-like"/>
</dbReference>
<reference evidence="7 8" key="1">
    <citation type="submission" date="2017-06" db="EMBL/GenBank/DDBJ databases">
        <authorList>
            <person name="Kim H.J."/>
            <person name="Triplett B.A."/>
        </authorList>
    </citation>
    <scope>NUCLEOTIDE SEQUENCE [LARGE SCALE GENOMIC DNA]</scope>
    <source>
        <strain evidence="7 8">DSM 19307</strain>
    </source>
</reference>
<evidence type="ECO:0000256" key="1">
    <source>
        <dbReference type="ARBA" id="ARBA00004236"/>
    </source>
</evidence>
<protein>
    <submittedName>
        <fullName evidence="7">Glycosyltransferase involved in cell wall bisynthesis</fullName>
    </submittedName>
</protein>
<evidence type="ECO:0000256" key="2">
    <source>
        <dbReference type="ARBA" id="ARBA00022475"/>
    </source>
</evidence>
<evidence type="ECO:0000313" key="8">
    <source>
        <dbReference type="Proteomes" id="UP000198393"/>
    </source>
</evidence>
<evidence type="ECO:0000256" key="5">
    <source>
        <dbReference type="ARBA" id="ARBA00023136"/>
    </source>
</evidence>
<dbReference type="EMBL" id="FZPD01000001">
    <property type="protein sequence ID" value="SNS59408.1"/>
    <property type="molecule type" value="Genomic_DNA"/>
</dbReference>
<dbReference type="AlphaFoldDB" id="A0A239FS30"/>
<dbReference type="SUPFAM" id="SSF53448">
    <property type="entry name" value="Nucleotide-diphospho-sugar transferases"/>
    <property type="match status" value="1"/>
</dbReference>
<dbReference type="Gene3D" id="3.90.550.10">
    <property type="entry name" value="Spore Coat Polysaccharide Biosynthesis Protein SpsA, Chain A"/>
    <property type="match status" value="1"/>
</dbReference>
<dbReference type="PANTHER" id="PTHR43646:SF2">
    <property type="entry name" value="GLYCOSYLTRANSFERASE 2-LIKE DOMAIN-CONTAINING PROTEIN"/>
    <property type="match status" value="1"/>
</dbReference>
<keyword evidence="4 7" id="KW-0808">Transferase</keyword>
<evidence type="ECO:0000256" key="3">
    <source>
        <dbReference type="ARBA" id="ARBA00022676"/>
    </source>
</evidence>
<feature type="domain" description="Glycosyltransferase 2-like" evidence="6">
    <location>
        <begin position="4"/>
        <end position="162"/>
    </location>
</feature>
<keyword evidence="8" id="KW-1185">Reference proteome</keyword>
<dbReference type="GO" id="GO:0016757">
    <property type="term" value="F:glycosyltransferase activity"/>
    <property type="evidence" value="ECO:0007669"/>
    <property type="project" value="UniProtKB-KW"/>
</dbReference>
<name>A0A239FS30_EKHLU</name>
<organism evidence="7 8">
    <name type="scientific">Ekhidna lutea</name>
    <dbReference type="NCBI Taxonomy" id="447679"/>
    <lineage>
        <taxon>Bacteria</taxon>
        <taxon>Pseudomonadati</taxon>
        <taxon>Bacteroidota</taxon>
        <taxon>Cytophagia</taxon>
        <taxon>Cytophagales</taxon>
        <taxon>Reichenbachiellaceae</taxon>
        <taxon>Ekhidna</taxon>
    </lineage>
</organism>
<dbReference type="RefSeq" id="WP_089355543.1">
    <property type="nucleotide sequence ID" value="NZ_FZPD01000001.1"/>
</dbReference>
<dbReference type="OrthoDB" id="9810303at2"/>
<sequence length="238" mass="27613">MKLSFIIPALNEEKLIGQTLRQFDLLKGKYDYEVIVADGGSQDHTRAIAKKLGASVYVVQTVKNIAIGRNLGAKHANGDLFIFCDCDTLFEDILSFVELIINVFQNKKLVAATLKIQTFPNERIWKDQIFHFFLNNVIQLSIFLNIPFSTGHCQVVRREDFWVVNGYDENRSHGEDSFLFKKLSKIGKLSFIKNCTILESPRRYRKVGYFNLIKDALLSIFKQIFMKKNHIKEWERIN</sequence>